<dbReference type="InterPro" id="IPR013783">
    <property type="entry name" value="Ig-like_fold"/>
</dbReference>
<name>A0A9D9IMI8_9BACT</name>
<dbReference type="Proteomes" id="UP000823598">
    <property type="component" value="Unassembled WGS sequence"/>
</dbReference>
<gene>
    <name evidence="4" type="ORF">IAB88_00615</name>
</gene>
<dbReference type="InterPro" id="IPR026444">
    <property type="entry name" value="Secre_tail"/>
</dbReference>
<reference evidence="4" key="2">
    <citation type="journal article" date="2021" name="PeerJ">
        <title>Extensive microbial diversity within the chicken gut microbiome revealed by metagenomics and culture.</title>
        <authorList>
            <person name="Gilroy R."/>
            <person name="Ravi A."/>
            <person name="Getino M."/>
            <person name="Pursley I."/>
            <person name="Horton D.L."/>
            <person name="Alikhan N.F."/>
            <person name="Baker D."/>
            <person name="Gharbi K."/>
            <person name="Hall N."/>
            <person name="Watson M."/>
            <person name="Adriaenssens E.M."/>
            <person name="Foster-Nyarko E."/>
            <person name="Jarju S."/>
            <person name="Secka A."/>
            <person name="Antonio M."/>
            <person name="Oren A."/>
            <person name="Chaudhuri R.R."/>
            <person name="La Ragione R."/>
            <person name="Hildebrand F."/>
            <person name="Pallen M.J."/>
        </authorList>
    </citation>
    <scope>NUCLEOTIDE SEQUENCE</scope>
    <source>
        <strain evidence="4">6919</strain>
    </source>
</reference>
<evidence type="ECO:0000313" key="4">
    <source>
        <dbReference type="EMBL" id="MBO8475478.1"/>
    </source>
</evidence>
<dbReference type="AlphaFoldDB" id="A0A9D9IMI8"/>
<dbReference type="NCBIfam" id="TIGR04183">
    <property type="entry name" value="Por_Secre_tail"/>
    <property type="match status" value="1"/>
</dbReference>
<dbReference type="Gene3D" id="2.60.120.200">
    <property type="match status" value="2"/>
</dbReference>
<dbReference type="Pfam" id="PF07705">
    <property type="entry name" value="CARDB"/>
    <property type="match status" value="1"/>
</dbReference>
<dbReference type="Pfam" id="PF07675">
    <property type="entry name" value="Cleaved_Adhesin"/>
    <property type="match status" value="2"/>
</dbReference>
<reference evidence="4" key="1">
    <citation type="submission" date="2020-10" db="EMBL/GenBank/DDBJ databases">
        <authorList>
            <person name="Gilroy R."/>
        </authorList>
    </citation>
    <scope>NUCLEOTIDE SEQUENCE</scope>
    <source>
        <strain evidence="4">6919</strain>
    </source>
</reference>
<proteinExistence type="predicted"/>
<protein>
    <submittedName>
        <fullName evidence="4">Choice-of-anchor J domain-containing protein</fullName>
    </submittedName>
</protein>
<dbReference type="EMBL" id="JADIMC010000010">
    <property type="protein sequence ID" value="MBO8475478.1"/>
    <property type="molecule type" value="Genomic_DNA"/>
</dbReference>
<feature type="domain" description="Cleaved adhesin" evidence="2">
    <location>
        <begin position="565"/>
        <end position="645"/>
    </location>
</feature>
<sequence>MRKLFTFLFGVFAIAAFGQTFQETFESGDIPGTWTVVNTNDTYKWSIAPYEGTSDLERTISGYEQGGAYAVSSQTGRAMDDVTPDQWLISPSVSVESGDVLNFMMGHNSSYNGNANVKDENKVKFEVVVSTTGTAPEDFTYTLFSIVPESAKNWSNYSFSLDQFAGQQIHIAFHDYGTTASIPYITNTLYLDDIRINKEKVSDLQVTGITSPVSSCNTQQFVTATVSNIGFDCQTYTMNCQIDGGEKVSETVNTPLAGGNTATYTFTSPALLVAGSAHEVKVWAEASSDSNHDNDAFATEVEIGDEIPFPFSMTDDNAETTFSSSYTRTSGWVTMGWAYYNDAMMKGWVYNSGLTSYLLSNCIALPKGAVKLSFDYMALSTAKLNVYLVTEPGVYDYLAGSIDLPAAEEYTAGSITLSVPDDGIYTIAITPDDSYFGSFYLDYIKIDEAGADVAIVSVDSPMHNATLAKSGVTVAATFRNAGGETLTDIPVCYQFDDGEIVRETIDRIEAGESAQHTFTSTIDLSAIGSHTLKVWAEFDGDTEPGNDSATRTISAYEAYDFPFEASFEADEQNDNWITYNADSDILYWEITQVIDGNINYAKDGVQAAYMSSASGIEHNDWLISPAINASEGKARISFYYTTRMSSSSGDDGCNIKLYLATTDNPDEISKGEPLAVFTLTDENVLVYKQGYSPVEIPADGTYYVAFYNDGMGHDIILDDIRFDQSEDLSILSASNSSVSGFNLTENTVTMEISNHGTTAQSGFKATYSVNGGAAVEETVQQSIAPGESLQYSFSNKVDVSVPGTYQISVSVVADNDADTYNNNWTLPEFTSYANAGLPYDVDFDTEEQRAQWTASGNWMVAANLTTSQSAYNGKGALYHTGAAPADGDWVYSGCIEIPAGTYDFSFFYRTFMNMTDVERYGQNFSIYLGKEQNPEAMTIPLYSIEGTVVTTKVYEKVLKQVEIEESGNYYIGVKCTTTSSWGTLYIDMITLEAPATEGLVLGTYESDFADNLDEWYQYNPADNFKQWESGEGVDGASCLTASTTSYFFYDDMAADLPGLLVAPAFKLHKGDEINASLDYRIAVDNIDDLTEEDKARIKIGVYLADKNLPQAFTTQMALGTTISDGIQTATGKVTIPADGIYYVGILADGQRSAISNIVTSSYELYGVKLWNDDNGGISNATGQKLFVYANNTVHMLGDYTDIKVYAVSGTLVGQYSGIDEIYLGNLPKGIYVITVNTDNGAATDKVIVR</sequence>
<evidence type="ECO:0000313" key="5">
    <source>
        <dbReference type="Proteomes" id="UP000823598"/>
    </source>
</evidence>
<evidence type="ECO:0000259" key="3">
    <source>
        <dbReference type="Pfam" id="PF07705"/>
    </source>
</evidence>
<evidence type="ECO:0000259" key="2">
    <source>
        <dbReference type="Pfam" id="PF07675"/>
    </source>
</evidence>
<dbReference type="Gene3D" id="2.60.120.260">
    <property type="entry name" value="Galactose-binding domain-like"/>
    <property type="match status" value="1"/>
</dbReference>
<feature type="domain" description="CARDB" evidence="3">
    <location>
        <begin position="727"/>
        <end position="818"/>
    </location>
</feature>
<dbReference type="InterPro" id="IPR011628">
    <property type="entry name" value="Cleaved_adhesin"/>
</dbReference>
<evidence type="ECO:0000256" key="1">
    <source>
        <dbReference type="SAM" id="SignalP"/>
    </source>
</evidence>
<comment type="caution">
    <text evidence="4">The sequence shown here is derived from an EMBL/GenBank/DDBJ whole genome shotgun (WGS) entry which is preliminary data.</text>
</comment>
<feature type="domain" description="Cleaved adhesin" evidence="2">
    <location>
        <begin position="21"/>
        <end position="147"/>
    </location>
</feature>
<dbReference type="InterPro" id="IPR011635">
    <property type="entry name" value="CARDB"/>
</dbReference>
<organism evidence="4 5">
    <name type="scientific">Candidatus Limisoma faecipullorum</name>
    <dbReference type="NCBI Taxonomy" id="2840854"/>
    <lineage>
        <taxon>Bacteria</taxon>
        <taxon>Pseudomonadati</taxon>
        <taxon>Bacteroidota</taxon>
        <taxon>Bacteroidia</taxon>
        <taxon>Bacteroidales</taxon>
        <taxon>Candidatus Limisoma</taxon>
    </lineage>
</organism>
<feature type="signal peptide" evidence="1">
    <location>
        <begin position="1"/>
        <end position="18"/>
    </location>
</feature>
<keyword evidence="1" id="KW-0732">Signal</keyword>
<feature type="chain" id="PRO_5039262323" evidence="1">
    <location>
        <begin position="19"/>
        <end position="1249"/>
    </location>
</feature>
<dbReference type="Gene3D" id="2.60.40.10">
    <property type="entry name" value="Immunoglobulins"/>
    <property type="match status" value="3"/>
</dbReference>
<dbReference type="NCBIfam" id="NF038128">
    <property type="entry name" value="choice_anch_J"/>
    <property type="match status" value="2"/>
</dbReference>
<accession>A0A9D9IMI8</accession>